<evidence type="ECO:0000256" key="4">
    <source>
        <dbReference type="ARBA" id="ARBA00022722"/>
    </source>
</evidence>
<evidence type="ECO:0000256" key="3">
    <source>
        <dbReference type="ARBA" id="ARBA00011296"/>
    </source>
</evidence>
<evidence type="ECO:0000259" key="12">
    <source>
        <dbReference type="PROSITE" id="PS51192"/>
    </source>
</evidence>
<keyword evidence="4" id="KW-0540">Nuclease</keyword>
<comment type="caution">
    <text evidence="13">The sequence shown here is derived from an EMBL/GenBank/DDBJ whole genome shotgun (WGS) entry which is preliminary data.</text>
</comment>
<evidence type="ECO:0000256" key="8">
    <source>
        <dbReference type="ARBA" id="ARBA00022801"/>
    </source>
</evidence>
<dbReference type="Pfam" id="PF12008">
    <property type="entry name" value="EcoR124_C"/>
    <property type="match status" value="1"/>
</dbReference>
<dbReference type="EC" id="3.1.21.3" evidence="11"/>
<dbReference type="Proteomes" id="UP000324831">
    <property type="component" value="Unassembled WGS sequence"/>
</dbReference>
<comment type="catalytic activity">
    <reaction evidence="1 11">
        <text>Endonucleolytic cleavage of DNA to give random double-stranded fragments with terminal 5'-phosphates, ATP is simultaneously hydrolyzed.</text>
        <dbReference type="EC" id="3.1.21.3"/>
    </reaction>
</comment>
<gene>
    <name evidence="13" type="primary">hsdR</name>
    <name evidence="13" type="ORF">MHSWG343_06240</name>
</gene>
<evidence type="ECO:0000313" key="13">
    <source>
        <dbReference type="EMBL" id="GCE63627.1"/>
    </source>
</evidence>
<name>A0A478FR49_9MOLU</name>
<dbReference type="InterPro" id="IPR007409">
    <property type="entry name" value="Restrct_endonuc_type1_HsdR_N"/>
</dbReference>
<organism evidence="13 14">
    <name type="scientific">Candidatus Mycoplasma haematohominis</name>
    <dbReference type="NCBI Taxonomy" id="1494318"/>
    <lineage>
        <taxon>Bacteria</taxon>
        <taxon>Bacillati</taxon>
        <taxon>Mycoplasmatota</taxon>
        <taxon>Mollicutes</taxon>
        <taxon>Mycoplasmataceae</taxon>
        <taxon>Mycoplasma</taxon>
    </lineage>
</organism>
<dbReference type="RefSeq" id="WP_216083310.1">
    <property type="nucleotide sequence ID" value="NZ_CACTIB010000021.1"/>
</dbReference>
<dbReference type="Pfam" id="PF22679">
    <property type="entry name" value="T1R_D3-like"/>
    <property type="match status" value="1"/>
</dbReference>
<comment type="function">
    <text evidence="11">Subunit R is required for both nuclease and ATPase activities, but not for modification.</text>
</comment>
<dbReference type="InterPro" id="IPR022625">
    <property type="entry name" value="TypeI_RM_Rsu_C"/>
</dbReference>
<feature type="domain" description="Helicase ATP-binding" evidence="12">
    <location>
        <begin position="287"/>
        <end position="472"/>
    </location>
</feature>
<dbReference type="AlphaFoldDB" id="A0A478FR49"/>
<keyword evidence="9 11" id="KW-0067">ATP-binding</keyword>
<evidence type="ECO:0000256" key="10">
    <source>
        <dbReference type="ARBA" id="ARBA00023125"/>
    </source>
</evidence>
<evidence type="ECO:0000256" key="7">
    <source>
        <dbReference type="ARBA" id="ARBA00022759"/>
    </source>
</evidence>
<dbReference type="NCBIfam" id="TIGR00348">
    <property type="entry name" value="hsdR"/>
    <property type="match status" value="1"/>
</dbReference>
<reference evidence="13 14" key="1">
    <citation type="submission" date="2019-01" db="EMBL/GenBank/DDBJ databases">
        <title>Draft genome sequences of Candidatus Mycoplasma haemohominis SWG34-3 identified from a patient with pyrexia, anemia and liver dysfunction.</title>
        <authorList>
            <person name="Sekizuka T."/>
            <person name="Hattori N."/>
            <person name="Katano H."/>
            <person name="Takuma T."/>
            <person name="Ito T."/>
            <person name="Arai N."/>
            <person name="Yanai R."/>
            <person name="Ishii S."/>
            <person name="Miura Y."/>
            <person name="Tokunaga T."/>
            <person name="Watanabe H."/>
            <person name="Nomura N."/>
            <person name="Eguchi J."/>
            <person name="Arai T."/>
            <person name="Hasegawa H."/>
            <person name="Nakamaki T."/>
            <person name="Wakita T."/>
            <person name="Niki Y."/>
            <person name="Kuroda M."/>
        </authorList>
    </citation>
    <scope>NUCLEOTIDE SEQUENCE [LARGE SCALE GENOMIC DNA]</scope>
    <source>
        <strain evidence="13">SWG34-3</strain>
    </source>
</reference>
<protein>
    <recommendedName>
        <fullName evidence="11">Type I restriction enzyme endonuclease subunit</fullName>
        <shortName evidence="11">R protein</shortName>
        <ecNumber evidence="11">3.1.21.3</ecNumber>
    </recommendedName>
</protein>
<dbReference type="InterPro" id="IPR051268">
    <property type="entry name" value="Type-I_R_enzyme_R_subunit"/>
</dbReference>
<comment type="subunit">
    <text evidence="3 11">The type I restriction/modification system is composed of three polypeptides R, M and S.</text>
</comment>
<dbReference type="InterPro" id="IPR055180">
    <property type="entry name" value="HsdR_RecA-like_helicase_dom_2"/>
</dbReference>
<keyword evidence="8 11" id="KW-0378">Hydrolase</keyword>
<keyword evidence="5 11" id="KW-0547">Nucleotide-binding</keyword>
<dbReference type="PROSITE" id="PS51192">
    <property type="entry name" value="HELICASE_ATP_BIND_1"/>
    <property type="match status" value="1"/>
</dbReference>
<dbReference type="InterPro" id="IPR027417">
    <property type="entry name" value="P-loop_NTPase"/>
</dbReference>
<evidence type="ECO:0000256" key="9">
    <source>
        <dbReference type="ARBA" id="ARBA00022840"/>
    </source>
</evidence>
<dbReference type="Pfam" id="PF04313">
    <property type="entry name" value="HSDR_N"/>
    <property type="match status" value="1"/>
</dbReference>
<dbReference type="Pfam" id="PF18766">
    <property type="entry name" value="SWI2_SNF2"/>
    <property type="match status" value="1"/>
</dbReference>
<dbReference type="SUPFAM" id="SSF52540">
    <property type="entry name" value="P-loop containing nucleoside triphosphate hydrolases"/>
    <property type="match status" value="2"/>
</dbReference>
<dbReference type="EMBL" id="BIMN01000003">
    <property type="protein sequence ID" value="GCE63627.1"/>
    <property type="molecule type" value="Genomic_DNA"/>
</dbReference>
<dbReference type="InterPro" id="IPR014001">
    <property type="entry name" value="Helicase_ATP-bd"/>
</dbReference>
<dbReference type="PANTHER" id="PTHR30195">
    <property type="entry name" value="TYPE I SITE-SPECIFIC DEOXYRIBONUCLEASE PROTEIN SUBUNIT M AND R"/>
    <property type="match status" value="1"/>
</dbReference>
<proteinExistence type="inferred from homology"/>
<dbReference type="CDD" id="cd18800">
    <property type="entry name" value="SF2_C_EcoR124I-like"/>
    <property type="match status" value="1"/>
</dbReference>
<evidence type="ECO:0000313" key="14">
    <source>
        <dbReference type="Proteomes" id="UP000324831"/>
    </source>
</evidence>
<keyword evidence="6 11" id="KW-0680">Restriction system</keyword>
<dbReference type="GO" id="GO:0005524">
    <property type="term" value="F:ATP binding"/>
    <property type="evidence" value="ECO:0007669"/>
    <property type="project" value="UniProtKB-KW"/>
</dbReference>
<dbReference type="InterPro" id="IPR040980">
    <property type="entry name" value="SWI2_SNF2"/>
</dbReference>
<dbReference type="GO" id="GO:0009035">
    <property type="term" value="F:type I site-specific deoxyribonuclease activity"/>
    <property type="evidence" value="ECO:0007669"/>
    <property type="project" value="UniProtKB-EC"/>
</dbReference>
<dbReference type="InterPro" id="IPR004473">
    <property type="entry name" value="Restrct_endonuc_typeI_HsdR"/>
</dbReference>
<dbReference type="Gene3D" id="3.40.50.300">
    <property type="entry name" value="P-loop containing nucleotide triphosphate hydrolases"/>
    <property type="match status" value="2"/>
</dbReference>
<dbReference type="Gene3D" id="3.90.1570.50">
    <property type="match status" value="1"/>
</dbReference>
<evidence type="ECO:0000256" key="6">
    <source>
        <dbReference type="ARBA" id="ARBA00022747"/>
    </source>
</evidence>
<evidence type="ECO:0000256" key="1">
    <source>
        <dbReference type="ARBA" id="ARBA00000851"/>
    </source>
</evidence>
<keyword evidence="7" id="KW-0255">Endonuclease</keyword>
<dbReference type="CDD" id="cd22332">
    <property type="entry name" value="HsdR_N"/>
    <property type="match status" value="1"/>
</dbReference>
<sequence>MSHFKETVCQEYFFSYQDDDSGDEEDSDEKIIRELTEHGIKYESKITNNEELIKNLREQLERLNEIKLSDEEWREIYSKLTNKSREEKLEVIHRNRWMIDSLRLKSGGIKNIHLLDLQNIEKNAFQFIKQFPDKDNSFSNEVTILINGLPLIQIELVDKNISIKAAFNKKIKNIYIPSSKLFEYIQIFIISNGKETKYYSSTNRPDINTKSRNASFEFTIYWSDQANEKIKVFSDFSVHFLNPEVLYSMLTKYSLLNAQNELLVLRPYQICATEKILKKIHSSIIRGLKTSKETGGYIWHSTGSGKTLTSFKASQLAKDIEQVDQVIFVVDRRELNKQIIDEFEKYEKGSTNAINNTQDLLEKLLQENDEKIIVTTIQRLTRLIKEAKSANDKQSKKTITSEKHEKYEKLLSRFEDKRFVLIFDECHRSQAGRMREAIIETFKNSHLFGFTGTPIFHNQKDPKKVNKSSTENLFGKELHRYSIDDAIKDGNVLKFTVDYLHAKIINLSDDSKKSTINQDPTYKHPKKITAIAKYILDNFDRVTCRGQEQSIAAKRRIGFNSIFATDSIESAKAYYLEFKKQQEGKKEPLIITTIFSNSCEKEEIDESKDLPPTSKLSIKNKDFLKEVIEDYNQTFKTSFKIDKFDNFQYDVSERLKNKEIDMLIVVNMFLTGFDSKTLNTIWIDKNVEMHNLVQAFSRTNRILDAAKPAGNVVCFRHNAEKNVAKAFKIYLKDSKKSKDRFLSVLSDYPAVYERYKSSAYKLNEIMVDVIEEPSAFIEQCHELWEAKSILRGFDEFKEAEKIIDDQKEKQLKKYYLALMETETTINTPKPENKKSSPEENELDFVVEYLKQEEIDFKYLNNLMEEWSEQEREGEVNKVWEKIEDLLDYSINLKDFKGYIISYRDAVRAGIAPVKFKKWVKKQIDQDANRVANKEGLDEAYLQEIILVWIKNKNFDLSGGKIDRLLIKPMSRQAEFRQERREKIERIIRELFELFNKYYFIFEDEDFPEEE</sequence>
<evidence type="ECO:0000256" key="2">
    <source>
        <dbReference type="ARBA" id="ARBA00008598"/>
    </source>
</evidence>
<evidence type="ECO:0000256" key="5">
    <source>
        <dbReference type="ARBA" id="ARBA00022741"/>
    </source>
</evidence>
<dbReference type="SMART" id="SM00487">
    <property type="entry name" value="DEXDc"/>
    <property type="match status" value="1"/>
</dbReference>
<evidence type="ECO:0000256" key="11">
    <source>
        <dbReference type="RuleBase" id="RU364115"/>
    </source>
</evidence>
<dbReference type="PANTHER" id="PTHR30195:SF16">
    <property type="entry name" value="TYPE I RESTRICTION ENZYME ENDONUCLEASE SUBUNIT"/>
    <property type="match status" value="1"/>
</dbReference>
<comment type="similarity">
    <text evidence="2 11">Belongs to the HsdR family.</text>
</comment>
<dbReference type="GO" id="GO:0003677">
    <property type="term" value="F:DNA binding"/>
    <property type="evidence" value="ECO:0007669"/>
    <property type="project" value="UniProtKB-KW"/>
</dbReference>
<keyword evidence="10 11" id="KW-0238">DNA-binding</keyword>
<accession>A0A478FR49</accession>
<dbReference type="GO" id="GO:0009307">
    <property type="term" value="P:DNA restriction-modification system"/>
    <property type="evidence" value="ECO:0007669"/>
    <property type="project" value="UniProtKB-KW"/>
</dbReference>